<protein>
    <submittedName>
        <fullName evidence="1">Uncharacterized protein</fullName>
    </submittedName>
</protein>
<accession>A0A1H8N927</accession>
<evidence type="ECO:0000313" key="2">
    <source>
        <dbReference type="Proteomes" id="UP000199126"/>
    </source>
</evidence>
<gene>
    <name evidence="1" type="ORF">SAMN04487948_101393</name>
</gene>
<dbReference type="AlphaFoldDB" id="A0A1H8N927"/>
<sequence>MTKTNSSRCFSLLVACLVLLTTVAAPAAAVSVAESDVPDEAEVGSQVSATVTLDELYKDPQLEAWTLQGETELTDVTWTVTSYDQTGSKLDQQSADGQNASVDVAAADDVSEVRVKVTGTVPEVENYSYDPAQQFLSCR</sequence>
<dbReference type="EMBL" id="FODV01000001">
    <property type="protein sequence ID" value="SEO26046.1"/>
    <property type="molecule type" value="Genomic_DNA"/>
</dbReference>
<proteinExistence type="predicted"/>
<keyword evidence="2" id="KW-1185">Reference proteome</keyword>
<evidence type="ECO:0000313" key="1">
    <source>
        <dbReference type="EMBL" id="SEO26046.1"/>
    </source>
</evidence>
<reference evidence="2" key="1">
    <citation type="submission" date="2016-10" db="EMBL/GenBank/DDBJ databases">
        <authorList>
            <person name="Varghese N."/>
            <person name="Submissions S."/>
        </authorList>
    </citation>
    <scope>NUCLEOTIDE SEQUENCE [LARGE SCALE GENOMIC DNA]</scope>
    <source>
        <strain evidence="2">CGMCC 1.10121</strain>
    </source>
</reference>
<name>A0A1H8N927_9EURY</name>
<organism evidence="1 2">
    <name type="scientific">Halogranum amylolyticum</name>
    <dbReference type="NCBI Taxonomy" id="660520"/>
    <lineage>
        <taxon>Archaea</taxon>
        <taxon>Methanobacteriati</taxon>
        <taxon>Methanobacteriota</taxon>
        <taxon>Stenosarchaea group</taxon>
        <taxon>Halobacteria</taxon>
        <taxon>Halobacteriales</taxon>
        <taxon>Haloferacaceae</taxon>
    </lineage>
</organism>
<dbReference type="Proteomes" id="UP000199126">
    <property type="component" value="Unassembled WGS sequence"/>
</dbReference>